<comment type="caution">
    <text evidence="1">The sequence shown here is derived from an EMBL/GenBank/DDBJ whole genome shotgun (WGS) entry which is preliminary data.</text>
</comment>
<keyword evidence="2" id="KW-1185">Reference proteome</keyword>
<sequence length="169" mass="18747">MKIGIVTWLAVMHLATASSPSNVAVHDNVQEHKLNTSLAKRACDSIVGQTVCDVFSAIVTISSISKKKPCGTFSGYAGSNNEIRYTFRSNLRDCDTSFEQDNIARALKHQIVDRGNKICETQCLDLTGKSEWDGYLLIGPTEGFDEQMYCSPWLILPHEPFNQICEGNE</sequence>
<protein>
    <submittedName>
        <fullName evidence="1">Uncharacterized protein</fullName>
    </submittedName>
</protein>
<evidence type="ECO:0000313" key="2">
    <source>
        <dbReference type="Proteomes" id="UP001148629"/>
    </source>
</evidence>
<dbReference type="Proteomes" id="UP001148629">
    <property type="component" value="Unassembled WGS sequence"/>
</dbReference>
<evidence type="ECO:0000313" key="1">
    <source>
        <dbReference type="EMBL" id="KAJ3547871.1"/>
    </source>
</evidence>
<dbReference type="EMBL" id="JANRMS010000065">
    <property type="protein sequence ID" value="KAJ3547871.1"/>
    <property type="molecule type" value="Genomic_DNA"/>
</dbReference>
<gene>
    <name evidence="1" type="ORF">NM208_g1289</name>
</gene>
<accession>A0ACC1SWF3</accession>
<organism evidence="1 2">
    <name type="scientific">Fusarium decemcellulare</name>
    <dbReference type="NCBI Taxonomy" id="57161"/>
    <lineage>
        <taxon>Eukaryota</taxon>
        <taxon>Fungi</taxon>
        <taxon>Dikarya</taxon>
        <taxon>Ascomycota</taxon>
        <taxon>Pezizomycotina</taxon>
        <taxon>Sordariomycetes</taxon>
        <taxon>Hypocreomycetidae</taxon>
        <taxon>Hypocreales</taxon>
        <taxon>Nectriaceae</taxon>
        <taxon>Fusarium</taxon>
        <taxon>Fusarium decemcellulare species complex</taxon>
    </lineage>
</organism>
<proteinExistence type="predicted"/>
<name>A0ACC1SWF3_9HYPO</name>
<reference evidence="1" key="1">
    <citation type="submission" date="2022-08" db="EMBL/GenBank/DDBJ databases">
        <title>Genome Sequence of Fusarium decemcellulare.</title>
        <authorList>
            <person name="Buettner E."/>
        </authorList>
    </citation>
    <scope>NUCLEOTIDE SEQUENCE</scope>
    <source>
        <strain evidence="1">Babe19</strain>
    </source>
</reference>